<gene>
    <name evidence="2" type="ORF">PALI_a2953</name>
</gene>
<protein>
    <submittedName>
        <fullName evidence="2">Uncharacterized protein</fullName>
    </submittedName>
</protein>
<dbReference type="Proteomes" id="UP000648482">
    <property type="component" value="Unassembled WGS sequence"/>
</dbReference>
<proteinExistence type="predicted"/>
<evidence type="ECO:0000256" key="1">
    <source>
        <dbReference type="SAM" id="MobiDB-lite"/>
    </source>
</evidence>
<sequence>MSLGDFLGLIDAGWPASDDSDKEFEKSSNKNKEKFKGDEGGFFEVE</sequence>
<name>A0ABR9E2P7_9GAMM</name>
<evidence type="ECO:0000313" key="2">
    <source>
        <dbReference type="EMBL" id="MBE0360884.1"/>
    </source>
</evidence>
<accession>A0ABR9E2P7</accession>
<feature type="compositionally biased region" description="Basic and acidic residues" evidence="1">
    <location>
        <begin position="23"/>
        <end position="39"/>
    </location>
</feature>
<organism evidence="2 3">
    <name type="scientific">Pseudoalteromonas aliena SW19</name>
    <dbReference type="NCBI Taxonomy" id="1314866"/>
    <lineage>
        <taxon>Bacteria</taxon>
        <taxon>Pseudomonadati</taxon>
        <taxon>Pseudomonadota</taxon>
        <taxon>Gammaproteobacteria</taxon>
        <taxon>Alteromonadales</taxon>
        <taxon>Pseudoalteromonadaceae</taxon>
        <taxon>Pseudoalteromonas</taxon>
    </lineage>
</organism>
<reference evidence="2 3" key="1">
    <citation type="submission" date="2015-06" db="EMBL/GenBank/DDBJ databases">
        <title>Genome sequence of Pseudoalteromonas aliena.</title>
        <authorList>
            <person name="Xie B.-B."/>
            <person name="Rong J.-C."/>
            <person name="Qin Q.-L."/>
            <person name="Zhang Y.-Z."/>
        </authorList>
    </citation>
    <scope>NUCLEOTIDE SEQUENCE [LARGE SCALE GENOMIC DNA]</scope>
    <source>
        <strain evidence="2 3">SW19</strain>
    </source>
</reference>
<dbReference type="EMBL" id="AQGU01000028">
    <property type="protein sequence ID" value="MBE0360884.1"/>
    <property type="molecule type" value="Genomic_DNA"/>
</dbReference>
<feature type="region of interest" description="Disordered" evidence="1">
    <location>
        <begin position="1"/>
        <end position="46"/>
    </location>
</feature>
<comment type="caution">
    <text evidence="2">The sequence shown here is derived from an EMBL/GenBank/DDBJ whole genome shotgun (WGS) entry which is preliminary data.</text>
</comment>
<keyword evidence="3" id="KW-1185">Reference proteome</keyword>
<evidence type="ECO:0000313" key="3">
    <source>
        <dbReference type="Proteomes" id="UP000648482"/>
    </source>
</evidence>